<proteinExistence type="predicted"/>
<dbReference type="Proteomes" id="UP000095594">
    <property type="component" value="Unassembled WGS sequence"/>
</dbReference>
<dbReference type="InterPro" id="IPR001387">
    <property type="entry name" value="Cro/C1-type_HTH"/>
</dbReference>
<dbReference type="AlphaFoldDB" id="A0A174CX65"/>
<evidence type="ECO:0000313" key="4">
    <source>
        <dbReference type="Proteomes" id="UP000095594"/>
    </source>
</evidence>
<dbReference type="EMBL" id="CYZX01000006">
    <property type="protein sequence ID" value="CUO16669.1"/>
    <property type="molecule type" value="Genomic_DNA"/>
</dbReference>
<dbReference type="SMART" id="SM00530">
    <property type="entry name" value="HTH_XRE"/>
    <property type="match status" value="1"/>
</dbReference>
<evidence type="ECO:0000313" key="3">
    <source>
        <dbReference type="EMBL" id="CUO16669.1"/>
    </source>
</evidence>
<dbReference type="SUPFAM" id="SSF47413">
    <property type="entry name" value="lambda repressor-like DNA-binding domains"/>
    <property type="match status" value="1"/>
</dbReference>
<name>A0A174CX65_9CLOT</name>
<evidence type="ECO:0000256" key="1">
    <source>
        <dbReference type="ARBA" id="ARBA00023125"/>
    </source>
</evidence>
<reference evidence="3 4" key="1">
    <citation type="submission" date="2015-09" db="EMBL/GenBank/DDBJ databases">
        <authorList>
            <consortium name="Pathogen Informatics"/>
        </authorList>
    </citation>
    <scope>NUCLEOTIDE SEQUENCE [LARGE SCALE GENOMIC DNA]</scope>
    <source>
        <strain evidence="3 4">2789STDY5834856</strain>
    </source>
</reference>
<keyword evidence="1" id="KW-0238">DNA-binding</keyword>
<dbReference type="Gene3D" id="1.10.260.40">
    <property type="entry name" value="lambda repressor-like DNA-binding domains"/>
    <property type="match status" value="1"/>
</dbReference>
<evidence type="ECO:0000259" key="2">
    <source>
        <dbReference type="PROSITE" id="PS50943"/>
    </source>
</evidence>
<gene>
    <name evidence="3" type="primary">immR_2</name>
    <name evidence="3" type="ORF">ERS852471_01057</name>
</gene>
<dbReference type="PROSITE" id="PS50943">
    <property type="entry name" value="HTH_CROC1"/>
    <property type="match status" value="1"/>
</dbReference>
<protein>
    <submittedName>
        <fullName evidence="3">Transcriptional regulator</fullName>
    </submittedName>
</protein>
<dbReference type="CDD" id="cd00093">
    <property type="entry name" value="HTH_XRE"/>
    <property type="match status" value="1"/>
</dbReference>
<feature type="domain" description="HTH cro/C1-type" evidence="2">
    <location>
        <begin position="7"/>
        <end position="61"/>
    </location>
</feature>
<dbReference type="RefSeq" id="WP_055264591.1">
    <property type="nucleotide sequence ID" value="NZ_CABIXQ010000006.1"/>
</dbReference>
<dbReference type="PANTHER" id="PTHR46558:SF11">
    <property type="entry name" value="HTH-TYPE TRANSCRIPTIONAL REGULATOR XRE"/>
    <property type="match status" value="1"/>
</dbReference>
<organism evidence="3 4">
    <name type="scientific">Clostridium disporicum</name>
    <dbReference type="NCBI Taxonomy" id="84024"/>
    <lineage>
        <taxon>Bacteria</taxon>
        <taxon>Bacillati</taxon>
        <taxon>Bacillota</taxon>
        <taxon>Clostridia</taxon>
        <taxon>Eubacteriales</taxon>
        <taxon>Clostridiaceae</taxon>
        <taxon>Clostridium</taxon>
    </lineage>
</organism>
<dbReference type="GO" id="GO:0003677">
    <property type="term" value="F:DNA binding"/>
    <property type="evidence" value="ECO:0007669"/>
    <property type="project" value="UniProtKB-KW"/>
</dbReference>
<accession>A0A174CX65</accession>
<dbReference type="InterPro" id="IPR010982">
    <property type="entry name" value="Lambda_DNA-bd_dom_sf"/>
</dbReference>
<dbReference type="PANTHER" id="PTHR46558">
    <property type="entry name" value="TRACRIPTIONAL REGULATORY PROTEIN-RELATED-RELATED"/>
    <property type="match status" value="1"/>
</dbReference>
<dbReference type="Pfam" id="PF01381">
    <property type="entry name" value="HTH_3"/>
    <property type="match status" value="1"/>
</dbReference>
<sequence length="190" mass="22008">MTLGEKLKEARKRGGLSQEQLAEKLSVSRQAVSKWESDKGMPDIGNLKAIATLLNISIDYLLDNDSNIDKLVIKESINLDDFVKSGRCRCKQDAVVLKKFNDADFIYPLMRKKKLTPIENVLDFITQPGIFNIAYQLKDRNEYYLIEKENQQYFVSVSKEFIETRQLSNRVNPKKFVIGDIEYKKAPYKF</sequence>